<organism evidence="2 3">
    <name type="scientific">Sistotremastrum suecicum HHB10207 ss-3</name>
    <dbReference type="NCBI Taxonomy" id="1314776"/>
    <lineage>
        <taxon>Eukaryota</taxon>
        <taxon>Fungi</taxon>
        <taxon>Dikarya</taxon>
        <taxon>Basidiomycota</taxon>
        <taxon>Agaricomycotina</taxon>
        <taxon>Agaricomycetes</taxon>
        <taxon>Sistotremastrales</taxon>
        <taxon>Sistotremastraceae</taxon>
        <taxon>Sistotremastrum</taxon>
    </lineage>
</organism>
<name>A0A166ETJ4_9AGAM</name>
<evidence type="ECO:0000313" key="2">
    <source>
        <dbReference type="EMBL" id="KZT39930.1"/>
    </source>
</evidence>
<keyword evidence="3" id="KW-1185">Reference proteome</keyword>
<accession>A0A166ETJ4</accession>
<evidence type="ECO:0000313" key="3">
    <source>
        <dbReference type="Proteomes" id="UP000076798"/>
    </source>
</evidence>
<dbReference type="EMBL" id="KV428039">
    <property type="protein sequence ID" value="KZT39930.1"/>
    <property type="molecule type" value="Genomic_DNA"/>
</dbReference>
<dbReference type="Proteomes" id="UP000076798">
    <property type="component" value="Unassembled WGS sequence"/>
</dbReference>
<dbReference type="AlphaFoldDB" id="A0A166ETJ4"/>
<feature type="compositionally biased region" description="Polar residues" evidence="1">
    <location>
        <begin position="95"/>
        <end position="106"/>
    </location>
</feature>
<dbReference type="Gene3D" id="3.30.450.30">
    <property type="entry name" value="Dynein light chain 2a, cytoplasmic"/>
    <property type="match status" value="1"/>
</dbReference>
<feature type="region of interest" description="Disordered" evidence="1">
    <location>
        <begin position="88"/>
        <end position="166"/>
    </location>
</feature>
<feature type="region of interest" description="Disordered" evidence="1">
    <location>
        <begin position="217"/>
        <end position="244"/>
    </location>
</feature>
<protein>
    <submittedName>
        <fullName evidence="2">Uncharacterized protein</fullName>
    </submittedName>
</protein>
<feature type="compositionally biased region" description="Low complexity" evidence="1">
    <location>
        <begin position="220"/>
        <end position="231"/>
    </location>
</feature>
<proteinExistence type="predicted"/>
<reference evidence="2 3" key="1">
    <citation type="journal article" date="2016" name="Mol. Biol. Evol.">
        <title>Comparative Genomics of Early-Diverging Mushroom-Forming Fungi Provides Insights into the Origins of Lignocellulose Decay Capabilities.</title>
        <authorList>
            <person name="Nagy L.G."/>
            <person name="Riley R."/>
            <person name="Tritt A."/>
            <person name="Adam C."/>
            <person name="Daum C."/>
            <person name="Floudas D."/>
            <person name="Sun H."/>
            <person name="Yadav J.S."/>
            <person name="Pangilinan J."/>
            <person name="Larsson K.H."/>
            <person name="Matsuura K."/>
            <person name="Barry K."/>
            <person name="Labutti K."/>
            <person name="Kuo R."/>
            <person name="Ohm R.A."/>
            <person name="Bhattacharya S.S."/>
            <person name="Shirouzu T."/>
            <person name="Yoshinaga Y."/>
            <person name="Martin F.M."/>
            <person name="Grigoriev I.V."/>
            <person name="Hibbett D.S."/>
        </authorList>
    </citation>
    <scope>NUCLEOTIDE SEQUENCE [LARGE SCALE GENOMIC DNA]</scope>
    <source>
        <strain evidence="2 3">HHB10207 ss-3</strain>
    </source>
</reference>
<gene>
    <name evidence="2" type="ORF">SISSUDRAFT_1127653</name>
</gene>
<feature type="compositionally biased region" description="Low complexity" evidence="1">
    <location>
        <begin position="115"/>
        <end position="136"/>
    </location>
</feature>
<sequence length="244" mass="25602">MLILPGLHNLLSDILSPPTLHTAVLSTPAGQLIAYASADEKRRKEDVRVIIGLGGEGWTELYEEGNGMIECDFGRVFIQPVFPIAGQESKPKINGNHNAAGTSATNGRGRAVQTPARSAQVVPASSSAPSPRSTSTPAPPPPSEGSSTARDSVTATPDTPDPSKPEPVFLLFLNATENAEWADLQVRATGLARHLESALGGYGEKLNLKSEAPLVPHVPPSASTASVSAAVPERRGRISRPRRG</sequence>
<evidence type="ECO:0000256" key="1">
    <source>
        <dbReference type="SAM" id="MobiDB-lite"/>
    </source>
</evidence>
<dbReference type="OrthoDB" id="3201641at2759"/>